<dbReference type="SUPFAM" id="SSF52980">
    <property type="entry name" value="Restriction endonuclease-like"/>
    <property type="match status" value="1"/>
</dbReference>
<sequence>MSAAYELSLSSDHHISEADYLEAEKSSEERHEYVDGQIYLMAGASKRHNRIARNFITQMETAAQEKNCEVFFGSMWNTVGN</sequence>
<name>A0A656HAC0_THINJ</name>
<dbReference type="Gene3D" id="3.90.1570.10">
    <property type="entry name" value="tt1808, chain A"/>
    <property type="match status" value="1"/>
</dbReference>
<gene>
    <name evidence="2" type="ORF">Thini_0490</name>
</gene>
<reference evidence="3" key="1">
    <citation type="journal article" date="2011" name="Stand. Genomic Sci.">
        <title>Genome sequence of the filamentous, gliding Thiothrix nivea neotype strain (JP2(T)).</title>
        <authorList>
            <person name="Lapidus A."/>
            <person name="Nolan M."/>
            <person name="Lucas S."/>
            <person name="Glavina Del Rio T."/>
            <person name="Tice H."/>
            <person name="Cheng J.F."/>
            <person name="Tapia R."/>
            <person name="Han C."/>
            <person name="Goodwin L."/>
            <person name="Pitluck S."/>
            <person name="Liolios K."/>
            <person name="Pagani I."/>
            <person name="Ivanova N."/>
            <person name="Huntemann M."/>
            <person name="Mavromatis K."/>
            <person name="Mikhailova N."/>
            <person name="Pati A."/>
            <person name="Chen A."/>
            <person name="Palaniappan K."/>
            <person name="Land M."/>
            <person name="Brambilla E.M."/>
            <person name="Rohde M."/>
            <person name="Abt B."/>
            <person name="Verbarg S."/>
            <person name="Goker M."/>
            <person name="Bristow J."/>
            <person name="Eisen J.A."/>
            <person name="Markowitz V."/>
            <person name="Hugenholtz P."/>
            <person name="Kyrpides N.C."/>
            <person name="Klenk H.P."/>
            <person name="Woyke T."/>
        </authorList>
    </citation>
    <scope>NUCLEOTIDE SEQUENCE [LARGE SCALE GENOMIC DNA]</scope>
    <source>
        <strain evidence="3">ATCC 35100 / DSM 5205 / JP2</strain>
    </source>
</reference>
<evidence type="ECO:0000313" key="3">
    <source>
        <dbReference type="Proteomes" id="UP000005317"/>
    </source>
</evidence>
<keyword evidence="3" id="KW-1185">Reference proteome</keyword>
<dbReference type="Pfam" id="PF05685">
    <property type="entry name" value="Uma2"/>
    <property type="match status" value="1"/>
</dbReference>
<dbReference type="OrthoDB" id="9799703at2"/>
<evidence type="ECO:0000259" key="1">
    <source>
        <dbReference type="Pfam" id="PF05685"/>
    </source>
</evidence>
<feature type="domain" description="Putative restriction endonuclease" evidence="1">
    <location>
        <begin position="19"/>
        <end position="75"/>
    </location>
</feature>
<dbReference type="PANTHER" id="PTHR36558">
    <property type="entry name" value="GLR1098 PROTEIN"/>
    <property type="match status" value="1"/>
</dbReference>
<accession>A0A656HAC0</accession>
<dbReference type="PANTHER" id="PTHR36558:SF1">
    <property type="entry name" value="RESTRICTION ENDONUCLEASE DOMAIN-CONTAINING PROTEIN-RELATED"/>
    <property type="match status" value="1"/>
</dbReference>
<dbReference type="RefSeq" id="WP_002707091.1">
    <property type="nucleotide sequence ID" value="NZ_JH651384.1"/>
</dbReference>
<dbReference type="Proteomes" id="UP000005317">
    <property type="component" value="Unassembled WGS sequence"/>
</dbReference>
<dbReference type="AlphaFoldDB" id="A0A656HAC0"/>
<organism evidence="2 3">
    <name type="scientific">Thiothrix nivea (strain ATCC 35100 / DSM 5205 / JP2)</name>
    <dbReference type="NCBI Taxonomy" id="870187"/>
    <lineage>
        <taxon>Bacteria</taxon>
        <taxon>Pseudomonadati</taxon>
        <taxon>Pseudomonadota</taxon>
        <taxon>Gammaproteobacteria</taxon>
        <taxon>Thiotrichales</taxon>
        <taxon>Thiotrichaceae</taxon>
        <taxon>Thiothrix</taxon>
    </lineage>
</organism>
<proteinExistence type="predicted"/>
<dbReference type="EMBL" id="JH651384">
    <property type="protein sequence ID" value="EIJ33133.1"/>
    <property type="molecule type" value="Genomic_DNA"/>
</dbReference>
<dbReference type="CDD" id="cd06260">
    <property type="entry name" value="DUF820-like"/>
    <property type="match status" value="1"/>
</dbReference>
<protein>
    <recommendedName>
        <fullName evidence="1">Putative restriction endonuclease domain-containing protein</fullName>
    </recommendedName>
</protein>
<dbReference type="InterPro" id="IPR011335">
    <property type="entry name" value="Restrct_endonuc-II-like"/>
</dbReference>
<dbReference type="InterPro" id="IPR008538">
    <property type="entry name" value="Uma2"/>
</dbReference>
<dbReference type="InterPro" id="IPR012296">
    <property type="entry name" value="Nuclease_put_TT1808"/>
</dbReference>
<evidence type="ECO:0000313" key="2">
    <source>
        <dbReference type="EMBL" id="EIJ33133.1"/>
    </source>
</evidence>